<keyword evidence="4" id="KW-1185">Reference proteome</keyword>
<feature type="region of interest" description="Disordered" evidence="1">
    <location>
        <begin position="124"/>
        <end position="172"/>
    </location>
</feature>
<dbReference type="Proteomes" id="UP000007875">
    <property type="component" value="Unassembled WGS sequence"/>
</dbReference>
<reference evidence="3" key="2">
    <citation type="submission" date="2025-08" db="UniProtKB">
        <authorList>
            <consortium name="Ensembl"/>
        </authorList>
    </citation>
    <scope>IDENTIFICATION</scope>
</reference>
<evidence type="ECO:0000259" key="2">
    <source>
        <dbReference type="PROSITE" id="PS50238"/>
    </source>
</evidence>
<protein>
    <recommendedName>
        <fullName evidence="2">Rho-GAP domain-containing protein</fullName>
    </recommendedName>
</protein>
<dbReference type="PANTHER" id="PTHR23175">
    <property type="entry name" value="PDZ DOMAIN-CONTAINING PROTEIN"/>
    <property type="match status" value="1"/>
</dbReference>
<organism evidence="3 4">
    <name type="scientific">Ciona savignyi</name>
    <name type="common">Pacific transparent sea squirt</name>
    <dbReference type="NCBI Taxonomy" id="51511"/>
    <lineage>
        <taxon>Eukaryota</taxon>
        <taxon>Metazoa</taxon>
        <taxon>Chordata</taxon>
        <taxon>Tunicata</taxon>
        <taxon>Ascidiacea</taxon>
        <taxon>Phlebobranchia</taxon>
        <taxon>Cionidae</taxon>
        <taxon>Ciona</taxon>
    </lineage>
</organism>
<feature type="compositionally biased region" description="Low complexity" evidence="1">
    <location>
        <begin position="131"/>
        <end position="149"/>
    </location>
</feature>
<reference evidence="3" key="3">
    <citation type="submission" date="2025-09" db="UniProtKB">
        <authorList>
            <consortium name="Ensembl"/>
        </authorList>
    </citation>
    <scope>IDENTIFICATION</scope>
</reference>
<feature type="domain" description="Rho-GAP" evidence="2">
    <location>
        <begin position="1"/>
        <end position="95"/>
    </location>
</feature>
<dbReference type="HOGENOM" id="CLU_1554731_0_0_1"/>
<proteinExistence type="predicted"/>
<dbReference type="InterPro" id="IPR008936">
    <property type="entry name" value="Rho_GTPase_activation_prot"/>
</dbReference>
<dbReference type="Pfam" id="PF00620">
    <property type="entry name" value="RhoGAP"/>
    <property type="match status" value="1"/>
</dbReference>
<evidence type="ECO:0000313" key="4">
    <source>
        <dbReference type="Proteomes" id="UP000007875"/>
    </source>
</evidence>
<dbReference type="Ensembl" id="ENSCSAVT00000010443.1">
    <property type="protein sequence ID" value="ENSCSAVP00000010318.1"/>
    <property type="gene ID" value="ENSCSAVG00000006080.1"/>
</dbReference>
<dbReference type="PROSITE" id="PS50238">
    <property type="entry name" value="RHOGAP"/>
    <property type="match status" value="1"/>
</dbReference>
<name>H2YYA7_CIOSA</name>
<dbReference type="InterPro" id="IPR000198">
    <property type="entry name" value="RhoGAP_dom"/>
</dbReference>
<dbReference type="GO" id="GO:0007165">
    <property type="term" value="P:signal transduction"/>
    <property type="evidence" value="ECO:0007669"/>
    <property type="project" value="InterPro"/>
</dbReference>
<dbReference type="AlphaFoldDB" id="H2YYA7"/>
<dbReference type="SUPFAM" id="SSF48350">
    <property type="entry name" value="GTPase activation domain, GAP"/>
    <property type="match status" value="1"/>
</dbReference>
<evidence type="ECO:0000313" key="3">
    <source>
        <dbReference type="Ensembl" id="ENSCSAVP00000010318.1"/>
    </source>
</evidence>
<dbReference type="GeneTree" id="ENSGT00940000169095"/>
<feature type="compositionally biased region" description="Polar residues" evidence="1">
    <location>
        <begin position="156"/>
        <end position="172"/>
    </location>
</feature>
<sequence>MNRKKDPEERLNGLRRLVHMLPAPHYQTLKFLISHLRKVADNCDVNKMEVRNLAIVFGPTLVRSTISDNMATMVTDMSDQCRIVESVLQHAAWFFTEDETEESSAPVPEEKDHEPVPNINHLLVNVGRTPGDASDSASDSSKSKMSGASVRRCFVSTRNTSRQGTTPSAPEL</sequence>
<dbReference type="PANTHER" id="PTHR23175:SF23">
    <property type="entry name" value="PDZ DOMAIN-CONTAINING PROTEIN"/>
    <property type="match status" value="1"/>
</dbReference>
<evidence type="ECO:0000256" key="1">
    <source>
        <dbReference type="SAM" id="MobiDB-lite"/>
    </source>
</evidence>
<accession>H2YYA7</accession>
<dbReference type="Gene3D" id="1.10.555.10">
    <property type="entry name" value="Rho GTPase activation protein"/>
    <property type="match status" value="1"/>
</dbReference>
<reference evidence="4" key="1">
    <citation type="submission" date="2003-08" db="EMBL/GenBank/DDBJ databases">
        <authorList>
            <person name="Birren B."/>
            <person name="Nusbaum C."/>
            <person name="Abebe A."/>
            <person name="Abouelleil A."/>
            <person name="Adekoya E."/>
            <person name="Ait-zahra M."/>
            <person name="Allen N."/>
            <person name="Allen T."/>
            <person name="An P."/>
            <person name="Anderson M."/>
            <person name="Anderson S."/>
            <person name="Arachchi H."/>
            <person name="Armbruster J."/>
            <person name="Bachantsang P."/>
            <person name="Baldwin J."/>
            <person name="Barry A."/>
            <person name="Bayul T."/>
            <person name="Blitshsteyn B."/>
            <person name="Bloom T."/>
            <person name="Blye J."/>
            <person name="Boguslavskiy L."/>
            <person name="Borowsky M."/>
            <person name="Boukhgalter B."/>
            <person name="Brunache A."/>
            <person name="Butler J."/>
            <person name="Calixte N."/>
            <person name="Calvo S."/>
            <person name="Camarata J."/>
            <person name="Campo K."/>
            <person name="Chang J."/>
            <person name="Cheshatsang Y."/>
            <person name="Citroen M."/>
            <person name="Collymore A."/>
            <person name="Considine T."/>
            <person name="Cook A."/>
            <person name="Cooke P."/>
            <person name="Corum B."/>
            <person name="Cuomo C."/>
            <person name="David R."/>
            <person name="Dawoe T."/>
            <person name="Degray S."/>
            <person name="Dodge S."/>
            <person name="Dooley K."/>
            <person name="Dorje P."/>
            <person name="Dorjee K."/>
            <person name="Dorris L."/>
            <person name="Duffey N."/>
            <person name="Dupes A."/>
            <person name="Elkins T."/>
            <person name="Engels R."/>
            <person name="Erickson J."/>
            <person name="Farina A."/>
            <person name="Faro S."/>
            <person name="Ferreira P."/>
            <person name="Fischer H."/>
            <person name="Fitzgerald M."/>
            <person name="Foley K."/>
            <person name="Gage D."/>
            <person name="Galagan J."/>
            <person name="Gearin G."/>
            <person name="Gnerre S."/>
            <person name="Gnirke A."/>
            <person name="Goyette A."/>
            <person name="Graham J."/>
            <person name="Grandbois E."/>
            <person name="Gyaltsen K."/>
            <person name="Hafez N."/>
            <person name="Hagopian D."/>
            <person name="Hagos B."/>
            <person name="Hall J."/>
            <person name="Hatcher B."/>
            <person name="Heller A."/>
            <person name="Higgins H."/>
            <person name="Honan T."/>
            <person name="Horn A."/>
            <person name="Houde N."/>
            <person name="Hughes L."/>
            <person name="Hulme W."/>
            <person name="Husby E."/>
            <person name="Iliev I."/>
            <person name="Jaffe D."/>
            <person name="Jones C."/>
            <person name="Kamal M."/>
            <person name="Kamat A."/>
            <person name="Kamvysselis M."/>
            <person name="Karlsson E."/>
            <person name="Kells C."/>
            <person name="Kieu A."/>
            <person name="Kisner P."/>
            <person name="Kodira C."/>
            <person name="Kulbokas E."/>
            <person name="Labutti K."/>
            <person name="Lama D."/>
            <person name="Landers T."/>
            <person name="Leger J."/>
            <person name="Levine S."/>
            <person name="Lewis D."/>
            <person name="Lewis T."/>
            <person name="Lindblad-toh K."/>
            <person name="Liu X."/>
            <person name="Lokyitsang T."/>
            <person name="Lokyitsang Y."/>
            <person name="Lucien O."/>
            <person name="Lui A."/>
            <person name="Ma L.J."/>
            <person name="Mabbitt R."/>
            <person name="Macdonald J."/>
            <person name="Maclean C."/>
            <person name="Major J."/>
            <person name="Manning J."/>
            <person name="Marabella R."/>
            <person name="Maru K."/>
            <person name="Matthews C."/>
            <person name="Mauceli E."/>
            <person name="Mccarthy M."/>
            <person name="Mcdonough S."/>
            <person name="Mcghee T."/>
            <person name="Meldrim J."/>
            <person name="Meneus L."/>
            <person name="Mesirov J."/>
            <person name="Mihalev A."/>
            <person name="Mihova T."/>
            <person name="Mikkelsen T."/>
            <person name="Mlenga V."/>
            <person name="Moru K."/>
            <person name="Mozes J."/>
            <person name="Mulrain L."/>
            <person name="Munson G."/>
            <person name="Naylor J."/>
            <person name="Newes C."/>
            <person name="Nguyen C."/>
            <person name="Nguyen N."/>
            <person name="Nguyen T."/>
            <person name="Nicol R."/>
            <person name="Nielsen C."/>
            <person name="Nizzari M."/>
            <person name="Norbu C."/>
            <person name="Norbu N."/>
            <person name="O'donnell P."/>
            <person name="Okoawo O."/>
            <person name="O'leary S."/>
            <person name="Omotosho B."/>
            <person name="O'neill K."/>
            <person name="Osman S."/>
            <person name="Parker S."/>
            <person name="Perrin D."/>
            <person name="Phunkhang P."/>
            <person name="Piqani B."/>
            <person name="Purcell S."/>
            <person name="Rachupka T."/>
            <person name="Ramasamy U."/>
            <person name="Rameau R."/>
            <person name="Ray V."/>
            <person name="Raymond C."/>
            <person name="Retta R."/>
            <person name="Richardson S."/>
            <person name="Rise C."/>
            <person name="Rodriguez J."/>
            <person name="Rogers J."/>
            <person name="Rogov P."/>
            <person name="Rutman M."/>
            <person name="Schupbach R."/>
            <person name="Seaman C."/>
            <person name="Settipalli S."/>
            <person name="Sharpe T."/>
            <person name="Sheridan J."/>
            <person name="Sherpa N."/>
            <person name="Shi J."/>
            <person name="Smirnov S."/>
            <person name="Smith C."/>
            <person name="Sougnez C."/>
            <person name="Spencer B."/>
            <person name="Stalker J."/>
            <person name="Stange-thomann N."/>
            <person name="Stavropoulos S."/>
            <person name="Stetson K."/>
            <person name="Stone C."/>
            <person name="Stone S."/>
            <person name="Stubbs M."/>
            <person name="Talamas J."/>
            <person name="Tchuinga P."/>
            <person name="Tenzing P."/>
            <person name="Tesfaye S."/>
            <person name="Theodore J."/>
            <person name="Thoulutsang Y."/>
            <person name="Topham K."/>
            <person name="Towey S."/>
            <person name="Tsamla T."/>
            <person name="Tsomo N."/>
            <person name="Vallee D."/>
            <person name="Vassiliev H."/>
            <person name="Venkataraman V."/>
            <person name="Vinson J."/>
            <person name="Vo A."/>
            <person name="Wade C."/>
            <person name="Wang S."/>
            <person name="Wangchuk T."/>
            <person name="Wangdi T."/>
            <person name="Whittaker C."/>
            <person name="Wilkinson J."/>
            <person name="Wu Y."/>
            <person name="Wyman D."/>
            <person name="Yadav S."/>
            <person name="Yang S."/>
            <person name="Yang X."/>
            <person name="Yeager S."/>
            <person name="Yee E."/>
            <person name="Young G."/>
            <person name="Zainoun J."/>
            <person name="Zembeck L."/>
            <person name="Zimmer A."/>
            <person name="Zody M."/>
            <person name="Lander E."/>
        </authorList>
    </citation>
    <scope>NUCLEOTIDE SEQUENCE [LARGE SCALE GENOMIC DNA]</scope>
</reference>